<accession>A0A8J5X7N1</accession>
<keyword evidence="2" id="KW-1185">Reference proteome</keyword>
<proteinExistence type="predicted"/>
<gene>
    <name evidence="1" type="ORF">KFE25_004494</name>
</gene>
<dbReference type="Proteomes" id="UP000751190">
    <property type="component" value="Unassembled WGS sequence"/>
</dbReference>
<dbReference type="PANTHER" id="PTHR35180">
    <property type="entry name" value="PROTEIN CBG06219"/>
    <property type="match status" value="1"/>
</dbReference>
<dbReference type="EMBL" id="JAGTXO010000034">
    <property type="protein sequence ID" value="KAG8460246.1"/>
    <property type="molecule type" value="Genomic_DNA"/>
</dbReference>
<evidence type="ECO:0000313" key="2">
    <source>
        <dbReference type="Proteomes" id="UP000751190"/>
    </source>
</evidence>
<evidence type="ECO:0000313" key="1">
    <source>
        <dbReference type="EMBL" id="KAG8460246.1"/>
    </source>
</evidence>
<sequence length="385" mass="41536">MVLHKIDYKCTPTKRWNYDRHTTRYFLVQIRTLQHVAEGQALLCRLARLYTQLTDRPPRYNVAPLRTHNVPRNVRLAASAIWVTLSDDERKELRARLKALDLRDHDGEPIKWTGTNGNTPPMSDVRVSVFALVALRVAAPAQPGAATAPPDADMHTASCDDRCRVSNAGNGYIVGTAPLCNGGTYDCGNGNLYYAADPSQPDYGHQCHSGGKVCCCASVTDMSTPTLPPAPVGSLRCADFCAEGGFGYGMVIGTAPLCGAECYNDCDGMCSTATDFFSDHGHSCSTGAKRCCCARRAVLTRPTPRMPDHPSCNDWCISAGYARGDQKGTAPFCGGKCDNAPACFTATHMLSGYGKSCVVGTKKCRCWSDAEPNDETVNEAAELAR</sequence>
<dbReference type="PANTHER" id="PTHR35180:SF4">
    <property type="entry name" value="PROTEIN CBG06219"/>
    <property type="match status" value="1"/>
</dbReference>
<comment type="caution">
    <text evidence="1">The sequence shown here is derived from an EMBL/GenBank/DDBJ whole genome shotgun (WGS) entry which is preliminary data.</text>
</comment>
<name>A0A8J5X7N1_DIALT</name>
<organism evidence="1 2">
    <name type="scientific">Diacronema lutheri</name>
    <name type="common">Unicellular marine alga</name>
    <name type="synonym">Monochrysis lutheri</name>
    <dbReference type="NCBI Taxonomy" id="2081491"/>
    <lineage>
        <taxon>Eukaryota</taxon>
        <taxon>Haptista</taxon>
        <taxon>Haptophyta</taxon>
        <taxon>Pavlovophyceae</taxon>
        <taxon>Pavlovales</taxon>
        <taxon>Pavlovaceae</taxon>
        <taxon>Diacronema</taxon>
    </lineage>
</organism>
<reference evidence="1" key="1">
    <citation type="submission" date="2021-05" db="EMBL/GenBank/DDBJ databases">
        <title>The genome of the haptophyte Pavlova lutheri (Diacronema luteri, Pavlovales) - a model for lipid biosynthesis in eukaryotic algae.</title>
        <authorList>
            <person name="Hulatt C.J."/>
            <person name="Posewitz M.C."/>
        </authorList>
    </citation>
    <scope>NUCLEOTIDE SEQUENCE</scope>
    <source>
        <strain evidence="1">NIVA-4/92</strain>
    </source>
</reference>
<protein>
    <submittedName>
        <fullName evidence="1">Uncharacterized protein</fullName>
    </submittedName>
</protein>
<dbReference type="AlphaFoldDB" id="A0A8J5X7N1"/>